<dbReference type="STRING" id="79883.GCA_001636495_02343"/>
<evidence type="ECO:0000313" key="2">
    <source>
        <dbReference type="Proteomes" id="UP000322524"/>
    </source>
</evidence>
<dbReference type="PANTHER" id="PTHR48098:SF6">
    <property type="entry name" value="FERRI-BACILLIBACTIN ESTERASE BESA"/>
    <property type="match status" value="1"/>
</dbReference>
<dbReference type="EMBL" id="VTEV01000004">
    <property type="protein sequence ID" value="TYS68275.1"/>
    <property type="molecule type" value="Genomic_DNA"/>
</dbReference>
<comment type="caution">
    <text evidence="1">The sequence shown here is derived from an EMBL/GenBank/DDBJ whole genome shotgun (WGS) entry which is preliminary data.</text>
</comment>
<keyword evidence="1" id="KW-0378">Hydrolase</keyword>
<name>A0A5D4SY98_9BACI</name>
<dbReference type="RefSeq" id="WP_148988249.1">
    <property type="nucleotide sequence ID" value="NZ_VTEV01000004.1"/>
</dbReference>
<dbReference type="InterPro" id="IPR000801">
    <property type="entry name" value="Esterase-like"/>
</dbReference>
<dbReference type="SUPFAM" id="SSF53474">
    <property type="entry name" value="alpha/beta-Hydrolases"/>
    <property type="match status" value="1"/>
</dbReference>
<sequence length="256" mass="29910">MLEYFNVSITPFQSERRVSVLLPKGYETSDKRYPVLYMHDGQNLFIDSEASFGVSWGIKDYLEQQSDLEIIVVGIDCNHEGYERFNEYAPWENKELGQRLFNDENLTGGKGKEYIDYLTFELKPLIDEKYRTLPEDTAMAGSSMGGLISTYAACKYPHIYKKIASLSSAYWINQSEMETYIKERDLSKVERFYLDVGTKEDTSFINHQIYIDSSQSVYELLVEKIDNVRFDVVEDAVHNEAAWRERLPVMFEFLYK</sequence>
<organism evidence="1 2">
    <name type="scientific">Sutcliffiella horikoshii</name>
    <dbReference type="NCBI Taxonomy" id="79883"/>
    <lineage>
        <taxon>Bacteria</taxon>
        <taxon>Bacillati</taxon>
        <taxon>Bacillota</taxon>
        <taxon>Bacilli</taxon>
        <taxon>Bacillales</taxon>
        <taxon>Bacillaceae</taxon>
        <taxon>Sutcliffiella</taxon>
    </lineage>
</organism>
<evidence type="ECO:0000313" key="1">
    <source>
        <dbReference type="EMBL" id="TYS68275.1"/>
    </source>
</evidence>
<dbReference type="AlphaFoldDB" id="A0A5D4SY98"/>
<gene>
    <name evidence="1" type="ORF">FZC76_11085</name>
</gene>
<dbReference type="Pfam" id="PF00756">
    <property type="entry name" value="Esterase"/>
    <property type="match status" value="1"/>
</dbReference>
<accession>A0A5D4SY98</accession>
<dbReference type="Gene3D" id="3.40.50.1820">
    <property type="entry name" value="alpha/beta hydrolase"/>
    <property type="match status" value="1"/>
</dbReference>
<dbReference type="PANTHER" id="PTHR48098">
    <property type="entry name" value="ENTEROCHELIN ESTERASE-RELATED"/>
    <property type="match status" value="1"/>
</dbReference>
<protein>
    <submittedName>
        <fullName evidence="1">Alpha/beta hydrolase</fullName>
    </submittedName>
</protein>
<dbReference type="OrthoDB" id="9784036at2"/>
<dbReference type="InterPro" id="IPR029058">
    <property type="entry name" value="AB_hydrolase_fold"/>
</dbReference>
<dbReference type="InterPro" id="IPR050583">
    <property type="entry name" value="Mycobacterial_A85_antigen"/>
</dbReference>
<reference evidence="1 2" key="1">
    <citation type="submission" date="2019-08" db="EMBL/GenBank/DDBJ databases">
        <title>Bacillus genomes from the desert of Cuatro Cienegas, Coahuila.</title>
        <authorList>
            <person name="Olmedo-Alvarez G."/>
        </authorList>
    </citation>
    <scope>NUCLEOTIDE SEQUENCE [LARGE SCALE GENOMIC DNA]</scope>
    <source>
        <strain evidence="1 2">CH28_1T</strain>
    </source>
</reference>
<dbReference type="GO" id="GO:0016787">
    <property type="term" value="F:hydrolase activity"/>
    <property type="evidence" value="ECO:0007669"/>
    <property type="project" value="UniProtKB-KW"/>
</dbReference>
<proteinExistence type="predicted"/>
<dbReference type="Proteomes" id="UP000322524">
    <property type="component" value="Unassembled WGS sequence"/>
</dbReference>